<sequence length="180" mass="20223">MLQRDLATRVVLPRINCSRLAYIQQPIHLCNTNKCMSNAFGHRPRDQWRCSIGVGTIGLGDNLAAMHHQNGLRNIGCLVLANGVGYLRLHHFCINVSTQWAHLPLRGGKSAGDHMPHCKRLQRNHPIAQSVYVGRVVADNDLGAIQLLQRRTQIGTHQWPCQLVQCRQRFIQQHHAGAAN</sequence>
<evidence type="ECO:0000313" key="1">
    <source>
        <dbReference type="EMBL" id="CAB4646135.1"/>
    </source>
</evidence>
<accession>A0A6J6KCZ7</accession>
<dbReference type="EMBL" id="CAEZWH010000021">
    <property type="protein sequence ID" value="CAB4646135.1"/>
    <property type="molecule type" value="Genomic_DNA"/>
</dbReference>
<organism evidence="1">
    <name type="scientific">freshwater metagenome</name>
    <dbReference type="NCBI Taxonomy" id="449393"/>
    <lineage>
        <taxon>unclassified sequences</taxon>
        <taxon>metagenomes</taxon>
        <taxon>ecological metagenomes</taxon>
    </lineage>
</organism>
<name>A0A6J6KCZ7_9ZZZZ</name>
<protein>
    <submittedName>
        <fullName evidence="1">Unannotated protein</fullName>
    </submittedName>
</protein>
<gene>
    <name evidence="1" type="ORF">UFOPK2195_00212</name>
</gene>
<proteinExistence type="predicted"/>
<dbReference type="AlphaFoldDB" id="A0A6J6KCZ7"/>
<dbReference type="AntiFam" id="ANF00095">
    <property type="entry name" value="Shadow ORF (opposite ABC transporters)"/>
</dbReference>
<reference evidence="1" key="1">
    <citation type="submission" date="2020-05" db="EMBL/GenBank/DDBJ databases">
        <authorList>
            <person name="Chiriac C."/>
            <person name="Salcher M."/>
            <person name="Ghai R."/>
            <person name="Kavagutti S V."/>
        </authorList>
    </citation>
    <scope>NUCLEOTIDE SEQUENCE</scope>
</reference>